<dbReference type="Proteomes" id="UP000763557">
    <property type="component" value="Unassembled WGS sequence"/>
</dbReference>
<evidence type="ECO:0000313" key="4">
    <source>
        <dbReference type="EMBL" id="NRN70969.1"/>
    </source>
</evidence>
<name>A0ABX2FHT8_9PSEU</name>
<feature type="domain" description="FAD-binding" evidence="3">
    <location>
        <begin position="7"/>
        <end position="167"/>
    </location>
</feature>
<gene>
    <name evidence="4" type="ORF">GC106_82440</name>
</gene>
<dbReference type="InterPro" id="IPR050493">
    <property type="entry name" value="FAD-dep_Monooxygenase_BioMet"/>
</dbReference>
<dbReference type="PANTHER" id="PTHR13789:SF309">
    <property type="entry name" value="PUTATIVE (AFU_ORTHOLOGUE AFUA_6G14510)-RELATED"/>
    <property type="match status" value="1"/>
</dbReference>
<evidence type="ECO:0000256" key="1">
    <source>
        <dbReference type="ARBA" id="ARBA00023002"/>
    </source>
</evidence>
<dbReference type="EMBL" id="JAAATY010000048">
    <property type="protein sequence ID" value="NRN70969.1"/>
    <property type="molecule type" value="Genomic_DNA"/>
</dbReference>
<dbReference type="PANTHER" id="PTHR13789">
    <property type="entry name" value="MONOOXYGENASE"/>
    <property type="match status" value="1"/>
</dbReference>
<dbReference type="InterPro" id="IPR036188">
    <property type="entry name" value="FAD/NAD-bd_sf"/>
</dbReference>
<accession>A0ABX2FHT8</accession>
<dbReference type="InterPro" id="IPR002938">
    <property type="entry name" value="FAD-bd"/>
</dbReference>
<sequence length="388" mass="40019">MSGRHAVVAGAGIGGLAAAVGLSRAGWQVTVLEQARKLRPVGGGIGLTPNGLHALDALGAGDLVRAAGIEQAHGGIRNPRGSWISRTNLDFIKARYGQPVTAVHRAELIDALVGLLPTGTVRTGARVLTAHPGGPDAPAEIHTADGGFTADLVVAADGIHSVLRQALFPHHPGLAYAGYTSWRFVLPASDIPPAGETWGRGKRFSILPLAGGLVHCSALVVRGPGSHDSEVSGNQASALTRYFGAWHSPVPELIAAAAAQIIVHDDIEELAAPLPSLHSGRVALLGDAAHAMTPNLGSACLALEDAVCLTHAVASGSLIDALGSYSRTRRPRSIALARLSRRLGAMGKISFPPAVAVRDAGFRLAGLAPALTVRTLDRMMGWRPPAMS</sequence>
<dbReference type="PRINTS" id="PR00420">
    <property type="entry name" value="RNGMNOXGNASE"/>
</dbReference>
<dbReference type="SUPFAM" id="SSF51905">
    <property type="entry name" value="FAD/NAD(P)-binding domain"/>
    <property type="match status" value="1"/>
</dbReference>
<dbReference type="Gene3D" id="3.50.50.60">
    <property type="entry name" value="FAD/NAD(P)-binding domain"/>
    <property type="match status" value="1"/>
</dbReference>
<keyword evidence="2" id="KW-0503">Monooxygenase</keyword>
<dbReference type="Pfam" id="PF01494">
    <property type="entry name" value="FAD_binding_3"/>
    <property type="match status" value="1"/>
</dbReference>
<protein>
    <submittedName>
        <fullName evidence="4">FAD-dependent urate hydroxylase</fullName>
    </submittedName>
</protein>
<keyword evidence="1" id="KW-0560">Oxidoreductase</keyword>
<comment type="caution">
    <text evidence="4">The sequence shown here is derived from an EMBL/GenBank/DDBJ whole genome shotgun (WGS) entry which is preliminary data.</text>
</comment>
<reference evidence="4 5" key="1">
    <citation type="submission" date="2020-01" db="EMBL/GenBank/DDBJ databases">
        <title>Kibdelosporangium persica a novel Actinomycetes from a hot desert in Iran.</title>
        <authorList>
            <person name="Safaei N."/>
            <person name="Zaburannyi N."/>
            <person name="Mueller R."/>
            <person name="Wink J."/>
        </authorList>
    </citation>
    <scope>NUCLEOTIDE SEQUENCE [LARGE SCALE GENOMIC DNA]</scope>
    <source>
        <strain evidence="4 5">4NS15</strain>
    </source>
</reference>
<evidence type="ECO:0000259" key="3">
    <source>
        <dbReference type="Pfam" id="PF01494"/>
    </source>
</evidence>
<proteinExistence type="predicted"/>
<evidence type="ECO:0000256" key="2">
    <source>
        <dbReference type="ARBA" id="ARBA00023033"/>
    </source>
</evidence>
<keyword evidence="5" id="KW-1185">Reference proteome</keyword>
<evidence type="ECO:0000313" key="5">
    <source>
        <dbReference type="Proteomes" id="UP000763557"/>
    </source>
</evidence>
<organism evidence="4 5">
    <name type="scientific">Kibdelosporangium persicum</name>
    <dbReference type="NCBI Taxonomy" id="2698649"/>
    <lineage>
        <taxon>Bacteria</taxon>
        <taxon>Bacillati</taxon>
        <taxon>Actinomycetota</taxon>
        <taxon>Actinomycetes</taxon>
        <taxon>Pseudonocardiales</taxon>
        <taxon>Pseudonocardiaceae</taxon>
        <taxon>Kibdelosporangium</taxon>
    </lineage>
</organism>
<dbReference type="RefSeq" id="WP_173142137.1">
    <property type="nucleotide sequence ID" value="NZ_CBCSGW010000025.1"/>
</dbReference>